<keyword evidence="1" id="KW-0732">Signal</keyword>
<evidence type="ECO:0000313" key="4">
    <source>
        <dbReference type="Proteomes" id="UP000317010"/>
    </source>
</evidence>
<feature type="chain" id="PRO_5021794113" evidence="1">
    <location>
        <begin position="29"/>
        <end position="265"/>
    </location>
</feature>
<feature type="signal peptide" evidence="1">
    <location>
        <begin position="1"/>
        <end position="28"/>
    </location>
</feature>
<dbReference type="Proteomes" id="UP000317010">
    <property type="component" value="Unassembled WGS sequence"/>
</dbReference>
<dbReference type="AlphaFoldDB" id="A0A562UG94"/>
<dbReference type="Pfam" id="PF07978">
    <property type="entry name" value="NIPSNAP"/>
    <property type="match status" value="1"/>
</dbReference>
<gene>
    <name evidence="3" type="ORF">JN11_00557</name>
</gene>
<evidence type="ECO:0000259" key="2">
    <source>
        <dbReference type="Pfam" id="PF07978"/>
    </source>
</evidence>
<dbReference type="InterPro" id="IPR011008">
    <property type="entry name" value="Dimeric_a/b-barrel"/>
</dbReference>
<protein>
    <submittedName>
        <fullName evidence="3">NIPSNAP protein</fullName>
    </submittedName>
</protein>
<dbReference type="EMBL" id="VLLI01000001">
    <property type="protein sequence ID" value="TWJ04834.1"/>
    <property type="molecule type" value="Genomic_DNA"/>
</dbReference>
<comment type="caution">
    <text evidence="3">The sequence shown here is derived from an EMBL/GenBank/DDBJ whole genome shotgun (WGS) entry which is preliminary data.</text>
</comment>
<dbReference type="SUPFAM" id="SSF54909">
    <property type="entry name" value="Dimeric alpha+beta barrel"/>
    <property type="match status" value="2"/>
</dbReference>
<evidence type="ECO:0000256" key="1">
    <source>
        <dbReference type="SAM" id="SignalP"/>
    </source>
</evidence>
<dbReference type="RefSeq" id="WP_144909367.1">
    <property type="nucleotide sequence ID" value="NZ_VLLI01000001.1"/>
</dbReference>
<organism evidence="3 4">
    <name type="scientific">Mucilaginibacter frigoritolerans</name>
    <dbReference type="NCBI Taxonomy" id="652788"/>
    <lineage>
        <taxon>Bacteria</taxon>
        <taxon>Pseudomonadati</taxon>
        <taxon>Bacteroidota</taxon>
        <taxon>Sphingobacteriia</taxon>
        <taxon>Sphingobacteriales</taxon>
        <taxon>Sphingobacteriaceae</taxon>
        <taxon>Mucilaginibacter</taxon>
    </lineage>
</organism>
<sequence length="265" mass="30857">MRSVSKHLALYCLSFFLFLISICSFANASATGKYYYEIKIYHLKTQAQEDRLDQYLQNAYLPALHRLGIKNVGVFKPVVGDTSGRRVYVFIPLRTWDQLENIDQKLITDQQYLTSGDDYINAPYNEEPYTRLETIVLKAFPKMIAPEVPNLTANKIDRVYELRSYESATEKYNLNKVHMFNDGNEVALFKRLGFNAVFYAEVIAGSHMPNLMYMTTFNNRPDRDKHWDTFSNDPEWKALVAKPEYQHNVSKADIIFLHPTVYSDF</sequence>
<name>A0A562UG94_9SPHI</name>
<dbReference type="InterPro" id="IPR012577">
    <property type="entry name" value="NIPSNAP"/>
</dbReference>
<feature type="domain" description="NIPSNAP" evidence="2">
    <location>
        <begin position="160"/>
        <end position="263"/>
    </location>
</feature>
<accession>A0A562UG94</accession>
<proteinExistence type="predicted"/>
<dbReference type="Gene3D" id="3.30.70.100">
    <property type="match status" value="2"/>
</dbReference>
<dbReference type="OrthoDB" id="192769at2"/>
<evidence type="ECO:0000313" key="3">
    <source>
        <dbReference type="EMBL" id="TWJ04834.1"/>
    </source>
</evidence>
<keyword evidence="4" id="KW-1185">Reference proteome</keyword>
<reference evidence="3 4" key="1">
    <citation type="submission" date="2019-07" db="EMBL/GenBank/DDBJ databases">
        <title>Genomic Encyclopedia of Archaeal and Bacterial Type Strains, Phase II (KMG-II): from individual species to whole genera.</title>
        <authorList>
            <person name="Goeker M."/>
        </authorList>
    </citation>
    <scope>NUCLEOTIDE SEQUENCE [LARGE SCALE GENOMIC DNA]</scope>
    <source>
        <strain evidence="3 4">ATCC BAA-1854</strain>
    </source>
</reference>